<organism evidence="2 3">
    <name type="scientific">Pseudomonas fluorescens</name>
    <dbReference type="NCBI Taxonomy" id="294"/>
    <lineage>
        <taxon>Bacteria</taxon>
        <taxon>Pseudomonadati</taxon>
        <taxon>Pseudomonadota</taxon>
        <taxon>Gammaproteobacteria</taxon>
        <taxon>Pseudomonadales</taxon>
        <taxon>Pseudomonadaceae</taxon>
        <taxon>Pseudomonas</taxon>
    </lineage>
</organism>
<comment type="caution">
    <text evidence="2">The sequence shown here is derived from an EMBL/GenBank/DDBJ whole genome shotgun (WGS) entry which is preliminary data.</text>
</comment>
<feature type="compositionally biased region" description="Polar residues" evidence="1">
    <location>
        <begin position="1"/>
        <end position="11"/>
    </location>
</feature>
<dbReference type="AlphaFoldDB" id="A0A120G902"/>
<dbReference type="Proteomes" id="UP000061348">
    <property type="component" value="Unassembled WGS sequence"/>
</dbReference>
<evidence type="ECO:0000256" key="1">
    <source>
        <dbReference type="SAM" id="MobiDB-lite"/>
    </source>
</evidence>
<protein>
    <submittedName>
        <fullName evidence="2">Uncharacterized protein</fullName>
    </submittedName>
</protein>
<gene>
    <name evidence="2" type="ORF">PFLmoz3_00747</name>
</gene>
<accession>A0A120G902</accession>
<evidence type="ECO:0000313" key="3">
    <source>
        <dbReference type="Proteomes" id="UP000061348"/>
    </source>
</evidence>
<name>A0A120G902_PSEFL</name>
<sequence>MHHAHQQTADQRTAERAHAADHHHHEGDAQNLRADKGLGAAQGRKQHPSDTGQGDTKGEGHGEQAENIGAQ</sequence>
<feature type="region of interest" description="Disordered" evidence="1">
    <location>
        <begin position="1"/>
        <end position="71"/>
    </location>
</feature>
<proteinExistence type="predicted"/>
<reference evidence="2 3" key="1">
    <citation type="submission" date="2015-05" db="EMBL/GenBank/DDBJ databases">
        <title>A genomic and transcriptomic approach to investigate the blue pigment phenotype in Pseudomonas fluorescens.</title>
        <authorList>
            <person name="Andreani N.A."/>
            <person name="Cardazzo B."/>
        </authorList>
    </citation>
    <scope>NUCLEOTIDE SEQUENCE [LARGE SCALE GENOMIC DNA]</scope>
    <source>
        <strain evidence="2 3">Ps_22</strain>
    </source>
</reference>
<evidence type="ECO:0000313" key="2">
    <source>
        <dbReference type="EMBL" id="KWV89634.1"/>
    </source>
</evidence>
<feature type="compositionally biased region" description="Basic and acidic residues" evidence="1">
    <location>
        <begin position="12"/>
        <end position="36"/>
    </location>
</feature>
<dbReference type="EMBL" id="LCYA01000029">
    <property type="protein sequence ID" value="KWV89634.1"/>
    <property type="molecule type" value="Genomic_DNA"/>
</dbReference>